<keyword evidence="7 15" id="KW-0812">Transmembrane</keyword>
<comment type="subcellular location">
    <subcellularLocation>
        <location evidence="2">Cell membrane</location>
        <topology evidence="2">Multi-pass membrane protein</topology>
    </subcellularLocation>
</comment>
<dbReference type="SUPFAM" id="SSF47384">
    <property type="entry name" value="Homodimeric domain of signal transducing histidine kinase"/>
    <property type="match status" value="1"/>
</dbReference>
<dbReference type="RefSeq" id="WP_202769182.1">
    <property type="nucleotide sequence ID" value="NZ_JAESWA010000027.1"/>
</dbReference>
<keyword evidence="8" id="KW-0547">Nucleotide-binding</keyword>
<dbReference type="InterPro" id="IPR003661">
    <property type="entry name" value="HisK_dim/P_dom"/>
</dbReference>
<evidence type="ECO:0000256" key="11">
    <source>
        <dbReference type="ARBA" id="ARBA00022989"/>
    </source>
</evidence>
<evidence type="ECO:0000256" key="5">
    <source>
        <dbReference type="ARBA" id="ARBA00022553"/>
    </source>
</evidence>
<keyword evidence="4" id="KW-1003">Cell membrane</keyword>
<evidence type="ECO:0000256" key="4">
    <source>
        <dbReference type="ARBA" id="ARBA00022475"/>
    </source>
</evidence>
<keyword evidence="9 18" id="KW-0418">Kinase</keyword>
<dbReference type="GO" id="GO:0005886">
    <property type="term" value="C:plasma membrane"/>
    <property type="evidence" value="ECO:0007669"/>
    <property type="project" value="UniProtKB-SubCell"/>
</dbReference>
<dbReference type="CDD" id="cd06225">
    <property type="entry name" value="HAMP"/>
    <property type="match status" value="1"/>
</dbReference>
<evidence type="ECO:0000256" key="3">
    <source>
        <dbReference type="ARBA" id="ARBA00012438"/>
    </source>
</evidence>
<dbReference type="Pfam" id="PF00672">
    <property type="entry name" value="HAMP"/>
    <property type="match status" value="1"/>
</dbReference>
<dbReference type="Gene3D" id="6.10.340.10">
    <property type="match status" value="1"/>
</dbReference>
<dbReference type="PROSITE" id="PS50885">
    <property type="entry name" value="HAMP"/>
    <property type="match status" value="1"/>
</dbReference>
<evidence type="ECO:0000259" key="16">
    <source>
        <dbReference type="PROSITE" id="PS50109"/>
    </source>
</evidence>
<reference evidence="18" key="1">
    <citation type="submission" date="2021-01" db="EMBL/GenBank/DDBJ databases">
        <title>Genome public.</title>
        <authorList>
            <person name="Liu C."/>
            <person name="Sun Q."/>
        </authorList>
    </citation>
    <scope>NUCLEOTIDE SEQUENCE</scope>
    <source>
        <strain evidence="18">YIM B02565</strain>
    </source>
</reference>
<dbReference type="PROSITE" id="PS50109">
    <property type="entry name" value="HIS_KIN"/>
    <property type="match status" value="1"/>
</dbReference>
<dbReference type="SMART" id="SM00388">
    <property type="entry name" value="HisKA"/>
    <property type="match status" value="1"/>
</dbReference>
<keyword evidence="6" id="KW-0808">Transferase</keyword>
<accession>A0A937K5I4</accession>
<dbReference type="PRINTS" id="PR00344">
    <property type="entry name" value="BCTRLSENSOR"/>
</dbReference>
<dbReference type="Gene3D" id="3.30.565.10">
    <property type="entry name" value="Histidine kinase-like ATPase, C-terminal domain"/>
    <property type="match status" value="1"/>
</dbReference>
<evidence type="ECO:0000259" key="17">
    <source>
        <dbReference type="PROSITE" id="PS50885"/>
    </source>
</evidence>
<dbReference type="EC" id="2.7.13.3" evidence="3"/>
<evidence type="ECO:0000256" key="2">
    <source>
        <dbReference type="ARBA" id="ARBA00004651"/>
    </source>
</evidence>
<evidence type="ECO:0000313" key="19">
    <source>
        <dbReference type="Proteomes" id="UP000623681"/>
    </source>
</evidence>
<dbReference type="InterPro" id="IPR003594">
    <property type="entry name" value="HATPase_dom"/>
</dbReference>
<evidence type="ECO:0000256" key="13">
    <source>
        <dbReference type="ARBA" id="ARBA00023136"/>
    </source>
</evidence>
<dbReference type="InterPro" id="IPR003660">
    <property type="entry name" value="HAMP_dom"/>
</dbReference>
<comment type="caution">
    <text evidence="18">The sequence shown here is derived from an EMBL/GenBank/DDBJ whole genome shotgun (WGS) entry which is preliminary data.</text>
</comment>
<dbReference type="SMART" id="SM00387">
    <property type="entry name" value="HATPase_c"/>
    <property type="match status" value="1"/>
</dbReference>
<dbReference type="InterPro" id="IPR036097">
    <property type="entry name" value="HisK_dim/P_sf"/>
</dbReference>
<dbReference type="SUPFAM" id="SSF158472">
    <property type="entry name" value="HAMP domain-like"/>
    <property type="match status" value="1"/>
</dbReference>
<keyword evidence="19" id="KW-1185">Reference proteome</keyword>
<keyword evidence="12" id="KW-0902">Two-component regulatory system</keyword>
<protein>
    <recommendedName>
        <fullName evidence="3">histidine kinase</fullName>
        <ecNumber evidence="3">2.7.13.3</ecNumber>
    </recommendedName>
</protein>
<evidence type="ECO:0000256" key="7">
    <source>
        <dbReference type="ARBA" id="ARBA00022692"/>
    </source>
</evidence>
<evidence type="ECO:0000256" key="15">
    <source>
        <dbReference type="SAM" id="Phobius"/>
    </source>
</evidence>
<evidence type="ECO:0000256" key="14">
    <source>
        <dbReference type="SAM" id="Coils"/>
    </source>
</evidence>
<keyword evidence="13 15" id="KW-0472">Membrane</keyword>
<dbReference type="PANTHER" id="PTHR45528">
    <property type="entry name" value="SENSOR HISTIDINE KINASE CPXA"/>
    <property type="match status" value="1"/>
</dbReference>
<gene>
    <name evidence="18" type="ORF">JK634_18350</name>
</gene>
<dbReference type="GO" id="GO:0000155">
    <property type="term" value="F:phosphorelay sensor kinase activity"/>
    <property type="evidence" value="ECO:0007669"/>
    <property type="project" value="InterPro"/>
</dbReference>
<dbReference type="Pfam" id="PF02518">
    <property type="entry name" value="HATPase_c"/>
    <property type="match status" value="1"/>
</dbReference>
<evidence type="ECO:0000256" key="8">
    <source>
        <dbReference type="ARBA" id="ARBA00022741"/>
    </source>
</evidence>
<keyword evidence="5" id="KW-0597">Phosphoprotein</keyword>
<dbReference type="InterPro" id="IPR005467">
    <property type="entry name" value="His_kinase_dom"/>
</dbReference>
<dbReference type="Proteomes" id="UP000623681">
    <property type="component" value="Unassembled WGS sequence"/>
</dbReference>
<feature type="transmembrane region" description="Helical" evidence="15">
    <location>
        <begin position="176"/>
        <end position="199"/>
    </location>
</feature>
<evidence type="ECO:0000256" key="9">
    <source>
        <dbReference type="ARBA" id="ARBA00022777"/>
    </source>
</evidence>
<organism evidence="18 19">
    <name type="scientific">Clostridium paridis</name>
    <dbReference type="NCBI Taxonomy" id="2803863"/>
    <lineage>
        <taxon>Bacteria</taxon>
        <taxon>Bacillati</taxon>
        <taxon>Bacillota</taxon>
        <taxon>Clostridia</taxon>
        <taxon>Eubacteriales</taxon>
        <taxon>Clostridiaceae</taxon>
        <taxon>Clostridium</taxon>
    </lineage>
</organism>
<dbReference type="SUPFAM" id="SSF55874">
    <property type="entry name" value="ATPase domain of HSP90 chaperone/DNA topoisomerase II/histidine kinase"/>
    <property type="match status" value="1"/>
</dbReference>
<sequence length="465" mass="52951">MKFFKFKSLTMRIWTTFTFIILIIICSISFLYLVAVRSYNDNAKIQDLKVVHDMILKGDNSNAPNRFDEFKNLKGSENFIVRKGSSNTTDIQDMIKARNGNPPPGGDNGHLPPNINGTDLKEWMASYISGNNIYEEVHKASYGNMKFTFIISSMESQNGDKAYLITFIPNIQDNTILYTVIIIGLVFIAIGFLTAKLVANYISKPLKELEDHTVRIAHKDWKEPIIIKNEDEIGRLAEAMNRMQKELKIADQEEKMFLQSISHDLKTPVMVIMSHAEAIIDGVYIDSVEKTAEIIKEEAISLEKKIKQLLYLNTLDYVLGNGNEDSEFNLNELLIHIISRLEVVNSKIEWDLDLDKISINGNKDKIKVAIENILENGLRYAESTIKVKLKKENESAILEIYNDGPNIPEKSINHIFENLYKDKTGNFGLGLAITKKIIDFYNGEIKAVNRDNGVSFIIKYPLKDK</sequence>
<dbReference type="InterPro" id="IPR004358">
    <property type="entry name" value="Sig_transdc_His_kin-like_C"/>
</dbReference>
<dbReference type="PANTHER" id="PTHR45528:SF1">
    <property type="entry name" value="SENSOR HISTIDINE KINASE CPXA"/>
    <property type="match status" value="1"/>
</dbReference>
<dbReference type="InterPro" id="IPR036890">
    <property type="entry name" value="HATPase_C_sf"/>
</dbReference>
<dbReference type="FunFam" id="1.10.287.130:FF:000073">
    <property type="entry name" value="Two-component sensor histidine kinase"/>
    <property type="match status" value="1"/>
</dbReference>
<dbReference type="CDD" id="cd00082">
    <property type="entry name" value="HisKA"/>
    <property type="match status" value="1"/>
</dbReference>
<keyword evidence="10" id="KW-0067">ATP-binding</keyword>
<dbReference type="Gene3D" id="1.10.287.130">
    <property type="match status" value="1"/>
</dbReference>
<dbReference type="InterPro" id="IPR050398">
    <property type="entry name" value="HssS/ArlS-like"/>
</dbReference>
<dbReference type="EMBL" id="JAESWA010000027">
    <property type="protein sequence ID" value="MBL4933747.1"/>
    <property type="molecule type" value="Genomic_DNA"/>
</dbReference>
<evidence type="ECO:0000256" key="1">
    <source>
        <dbReference type="ARBA" id="ARBA00000085"/>
    </source>
</evidence>
<evidence type="ECO:0000313" key="18">
    <source>
        <dbReference type="EMBL" id="MBL4933747.1"/>
    </source>
</evidence>
<name>A0A937K5I4_9CLOT</name>
<dbReference type="AlphaFoldDB" id="A0A937K5I4"/>
<evidence type="ECO:0000256" key="6">
    <source>
        <dbReference type="ARBA" id="ARBA00022679"/>
    </source>
</evidence>
<dbReference type="SMART" id="SM00304">
    <property type="entry name" value="HAMP"/>
    <property type="match status" value="1"/>
</dbReference>
<feature type="transmembrane region" description="Helical" evidence="15">
    <location>
        <begin position="12"/>
        <end position="35"/>
    </location>
</feature>
<feature type="coiled-coil region" evidence="14">
    <location>
        <begin position="226"/>
        <end position="256"/>
    </location>
</feature>
<evidence type="ECO:0000256" key="12">
    <source>
        <dbReference type="ARBA" id="ARBA00023012"/>
    </source>
</evidence>
<comment type="catalytic activity">
    <reaction evidence="1">
        <text>ATP + protein L-histidine = ADP + protein N-phospho-L-histidine.</text>
        <dbReference type="EC" id="2.7.13.3"/>
    </reaction>
</comment>
<proteinExistence type="predicted"/>
<evidence type="ECO:0000256" key="10">
    <source>
        <dbReference type="ARBA" id="ARBA00022840"/>
    </source>
</evidence>
<keyword evidence="14" id="KW-0175">Coiled coil</keyword>
<dbReference type="GO" id="GO:0005524">
    <property type="term" value="F:ATP binding"/>
    <property type="evidence" value="ECO:0007669"/>
    <property type="project" value="UniProtKB-KW"/>
</dbReference>
<feature type="domain" description="HAMP" evidence="17">
    <location>
        <begin position="200"/>
        <end position="252"/>
    </location>
</feature>
<dbReference type="Pfam" id="PF00512">
    <property type="entry name" value="HisKA"/>
    <property type="match status" value="1"/>
</dbReference>
<keyword evidence="11 15" id="KW-1133">Transmembrane helix</keyword>
<feature type="domain" description="Histidine kinase" evidence="16">
    <location>
        <begin position="260"/>
        <end position="464"/>
    </location>
</feature>